<dbReference type="InterPro" id="IPR024623">
    <property type="entry name" value="YtxH"/>
</dbReference>
<accession>A0ABN0XYN0</accession>
<gene>
    <name evidence="2" type="ORF">GCM10008933_05580</name>
</gene>
<dbReference type="Pfam" id="PF12732">
    <property type="entry name" value="YtxH"/>
    <property type="match status" value="1"/>
</dbReference>
<organism evidence="2 3">
    <name type="scientific">Paenibacillus motobuensis</name>
    <dbReference type="NCBI Taxonomy" id="295324"/>
    <lineage>
        <taxon>Bacteria</taxon>
        <taxon>Bacillati</taxon>
        <taxon>Bacillota</taxon>
        <taxon>Bacilli</taxon>
        <taxon>Bacillales</taxon>
        <taxon>Paenibacillaceae</taxon>
        <taxon>Paenibacillus</taxon>
    </lineage>
</organism>
<dbReference type="PANTHER" id="PTHR35792:SF1">
    <property type="entry name" value="SLL0268 PROTEIN"/>
    <property type="match status" value="1"/>
</dbReference>
<evidence type="ECO:0000256" key="1">
    <source>
        <dbReference type="SAM" id="Phobius"/>
    </source>
</evidence>
<proteinExistence type="predicted"/>
<keyword evidence="1" id="KW-1133">Transmembrane helix</keyword>
<keyword evidence="3" id="KW-1185">Reference proteome</keyword>
<feature type="transmembrane region" description="Helical" evidence="1">
    <location>
        <begin position="7"/>
        <end position="27"/>
    </location>
</feature>
<name>A0ABN0XYN0_9BACL</name>
<protein>
    <submittedName>
        <fullName evidence="2">YtxH domain-containing protein</fullName>
    </submittedName>
</protein>
<comment type="caution">
    <text evidence="2">The sequence shown here is derived from an EMBL/GenBank/DDBJ whole genome shotgun (WGS) entry which is preliminary data.</text>
</comment>
<keyword evidence="1" id="KW-0812">Transmembrane</keyword>
<dbReference type="InterPro" id="IPR052928">
    <property type="entry name" value="Desiccation-related_membrane"/>
</dbReference>
<evidence type="ECO:0000313" key="2">
    <source>
        <dbReference type="EMBL" id="GAA0377171.1"/>
    </source>
</evidence>
<dbReference type="RefSeq" id="WP_343857176.1">
    <property type="nucleotide sequence ID" value="NZ_BAAACX010000004.1"/>
</dbReference>
<dbReference type="EMBL" id="BAAACX010000004">
    <property type="protein sequence ID" value="GAA0377171.1"/>
    <property type="molecule type" value="Genomic_DNA"/>
</dbReference>
<evidence type="ECO:0000313" key="3">
    <source>
        <dbReference type="Proteomes" id="UP001500340"/>
    </source>
</evidence>
<reference evidence="2 3" key="1">
    <citation type="journal article" date="2019" name="Int. J. Syst. Evol. Microbiol.">
        <title>The Global Catalogue of Microorganisms (GCM) 10K type strain sequencing project: providing services to taxonomists for standard genome sequencing and annotation.</title>
        <authorList>
            <consortium name="The Broad Institute Genomics Platform"/>
            <consortium name="The Broad Institute Genome Sequencing Center for Infectious Disease"/>
            <person name="Wu L."/>
            <person name="Ma J."/>
        </authorList>
    </citation>
    <scope>NUCLEOTIDE SEQUENCE [LARGE SCALE GENOMIC DNA]</scope>
    <source>
        <strain evidence="2 3">JCM 12774</strain>
    </source>
</reference>
<dbReference type="Proteomes" id="UP001500340">
    <property type="component" value="Unassembled WGS sequence"/>
</dbReference>
<sequence>MSKGNKGWIWGAAIGTIVGSVTALLFAPKAGRELRKDIADGARQVGEKTQEVAGKVSEQGAQLVDKVKKTTGDLIEDFQEWRGSKSDGKVEVRVSSVADDEDPLLLETAVIGVAEDTEQAVTATEEIGEPVAVEAGDSIEEVAQAVKDEVEEA</sequence>
<keyword evidence="1" id="KW-0472">Membrane</keyword>
<dbReference type="PANTHER" id="PTHR35792">
    <property type="entry name" value="GENERAL STRESS PROTEIN"/>
    <property type="match status" value="1"/>
</dbReference>